<dbReference type="Pfam" id="PF12904">
    <property type="entry name" value="Collagen_bind_2"/>
    <property type="match status" value="1"/>
</dbReference>
<protein>
    <recommendedName>
        <fullName evidence="1">Putative collagen-binding domain-containing protein</fullName>
    </recommendedName>
</protein>
<name>A0A225V3Z6_9STRA</name>
<dbReference type="AlphaFoldDB" id="A0A225V3Z6"/>
<evidence type="ECO:0000259" key="1">
    <source>
        <dbReference type="Pfam" id="PF12904"/>
    </source>
</evidence>
<dbReference type="OrthoDB" id="98613at2759"/>
<dbReference type="EMBL" id="NBNE01008245">
    <property type="protein sequence ID" value="OWY99698.1"/>
    <property type="molecule type" value="Genomic_DNA"/>
</dbReference>
<keyword evidence="3" id="KW-1185">Reference proteome</keyword>
<dbReference type="PANTHER" id="PTHR37836:SF2">
    <property type="entry name" value="DUF4038 DOMAIN-CONTAINING PROTEIN"/>
    <property type="match status" value="1"/>
</dbReference>
<feature type="non-terminal residue" evidence="2">
    <location>
        <position position="1"/>
    </location>
</feature>
<organism evidence="2 3">
    <name type="scientific">Phytophthora megakarya</name>
    <dbReference type="NCBI Taxonomy" id="4795"/>
    <lineage>
        <taxon>Eukaryota</taxon>
        <taxon>Sar</taxon>
        <taxon>Stramenopiles</taxon>
        <taxon>Oomycota</taxon>
        <taxon>Peronosporomycetes</taxon>
        <taxon>Peronosporales</taxon>
        <taxon>Peronosporaceae</taxon>
        <taxon>Phytophthora</taxon>
    </lineage>
</organism>
<dbReference type="STRING" id="4795.A0A225V3Z6"/>
<dbReference type="Proteomes" id="UP000198211">
    <property type="component" value="Unassembled WGS sequence"/>
</dbReference>
<dbReference type="InterPro" id="IPR024749">
    <property type="entry name" value="Collagen-bd_put"/>
</dbReference>
<comment type="caution">
    <text evidence="2">The sequence shown here is derived from an EMBL/GenBank/DDBJ whole genome shotgun (WGS) entry which is preliminary data.</text>
</comment>
<sequence length="72" mass="7913">YFVYTGHGDAFSLKLSNGSERSGHARWFSPRDGLYYGNTTITVPASDNTTHVDFAPPSSGGVDNDWLLVLEF</sequence>
<gene>
    <name evidence="2" type="ORF">PHMEG_00029263</name>
</gene>
<dbReference type="PANTHER" id="PTHR37836">
    <property type="entry name" value="LMO1036 PROTEIN"/>
    <property type="match status" value="1"/>
</dbReference>
<evidence type="ECO:0000313" key="3">
    <source>
        <dbReference type="Proteomes" id="UP000198211"/>
    </source>
</evidence>
<accession>A0A225V3Z6</accession>
<reference evidence="3" key="1">
    <citation type="submission" date="2017-03" db="EMBL/GenBank/DDBJ databases">
        <title>Phytopthora megakarya and P. palmivora, two closely related causual agents of cacao black pod achieved similar genome size and gene model numbers by different mechanisms.</title>
        <authorList>
            <person name="Ali S."/>
            <person name="Shao J."/>
            <person name="Larry D.J."/>
            <person name="Kronmiller B."/>
            <person name="Shen D."/>
            <person name="Strem M.D."/>
            <person name="Melnick R.L."/>
            <person name="Guiltinan M.J."/>
            <person name="Tyler B.M."/>
            <person name="Meinhardt L.W."/>
            <person name="Bailey B.A."/>
        </authorList>
    </citation>
    <scope>NUCLEOTIDE SEQUENCE [LARGE SCALE GENOMIC DNA]</scope>
    <source>
        <strain evidence="3">zdho120</strain>
    </source>
</reference>
<feature type="domain" description="Putative collagen-binding" evidence="1">
    <location>
        <begin position="1"/>
        <end position="71"/>
    </location>
</feature>
<proteinExistence type="predicted"/>
<evidence type="ECO:0000313" key="2">
    <source>
        <dbReference type="EMBL" id="OWY99698.1"/>
    </source>
</evidence>